<name>A0A913ZTC7_PATMI</name>
<evidence type="ECO:0008006" key="3">
    <source>
        <dbReference type="Google" id="ProtNLM"/>
    </source>
</evidence>
<dbReference type="PANTHER" id="PTHR46880:SF5">
    <property type="entry name" value="DUF4371 DOMAIN-CONTAINING PROTEIN"/>
    <property type="match status" value="1"/>
</dbReference>
<dbReference type="InterPro" id="IPR012337">
    <property type="entry name" value="RNaseH-like_sf"/>
</dbReference>
<dbReference type="SUPFAM" id="SSF53098">
    <property type="entry name" value="Ribonuclease H-like"/>
    <property type="match status" value="1"/>
</dbReference>
<evidence type="ECO:0000313" key="1">
    <source>
        <dbReference type="EnsemblMetazoa" id="XP_038054694.1"/>
    </source>
</evidence>
<reference evidence="1" key="1">
    <citation type="submission" date="2022-11" db="UniProtKB">
        <authorList>
            <consortium name="EnsemblMetazoa"/>
        </authorList>
    </citation>
    <scope>IDENTIFICATION</scope>
</reference>
<organism evidence="1 2">
    <name type="scientific">Patiria miniata</name>
    <name type="common">Bat star</name>
    <name type="synonym">Asterina miniata</name>
    <dbReference type="NCBI Taxonomy" id="46514"/>
    <lineage>
        <taxon>Eukaryota</taxon>
        <taxon>Metazoa</taxon>
        <taxon>Echinodermata</taxon>
        <taxon>Eleutherozoa</taxon>
        <taxon>Asterozoa</taxon>
        <taxon>Asteroidea</taxon>
        <taxon>Valvatacea</taxon>
        <taxon>Valvatida</taxon>
        <taxon>Asterinidae</taxon>
        <taxon>Patiria</taxon>
    </lineage>
</organism>
<sequence length="177" mass="19333">MQEMIEVLATVTRQKIHKSLQESPCFSLLIDETTDVAVLNQLIIFAQYLSPKSGKVTTSFLQVVDLPNGLAQTITTAVQDMLQSLSLPQTKFVGLGSDGANVMVGQHNGVAAKLRSTNKQLVNIHCIAHRLALAAAQSAEGIPYLLKFKSILGQLFRFYEYSSVRTSGLKAIQVSRN</sequence>
<dbReference type="RefSeq" id="XP_038054694.1">
    <property type="nucleotide sequence ID" value="XM_038198766.1"/>
</dbReference>
<evidence type="ECO:0000313" key="2">
    <source>
        <dbReference type="Proteomes" id="UP000887568"/>
    </source>
</evidence>
<keyword evidence="2" id="KW-1185">Reference proteome</keyword>
<dbReference type="AlphaFoldDB" id="A0A913ZTC7"/>
<dbReference type="Proteomes" id="UP000887568">
    <property type="component" value="Unplaced"/>
</dbReference>
<accession>A0A913ZTC7</accession>
<dbReference type="PANTHER" id="PTHR46880">
    <property type="entry name" value="RAS-ASSOCIATING DOMAIN-CONTAINING PROTEIN"/>
    <property type="match status" value="1"/>
</dbReference>
<protein>
    <recommendedName>
        <fullName evidence="3">DUF4371 domain-containing protein</fullName>
    </recommendedName>
</protein>
<proteinExistence type="predicted"/>
<dbReference type="GeneID" id="119726916"/>
<dbReference type="OrthoDB" id="10000786at2759"/>
<dbReference type="EnsemblMetazoa" id="XM_038198766.1">
    <property type="protein sequence ID" value="XP_038054694.1"/>
    <property type="gene ID" value="LOC119726916"/>
</dbReference>
<dbReference type="OMA" id="CNADAMK"/>